<dbReference type="Proteomes" id="UP000038045">
    <property type="component" value="Unplaced"/>
</dbReference>
<protein>
    <submittedName>
        <fullName evidence="3">ClpB_D2-small domain-containing protein</fullName>
    </submittedName>
</protein>
<organism evidence="2 3">
    <name type="scientific">Parastrongyloides trichosuri</name>
    <name type="common">Possum-specific nematode worm</name>
    <dbReference type="NCBI Taxonomy" id="131310"/>
    <lineage>
        <taxon>Eukaryota</taxon>
        <taxon>Metazoa</taxon>
        <taxon>Ecdysozoa</taxon>
        <taxon>Nematoda</taxon>
        <taxon>Chromadorea</taxon>
        <taxon>Rhabditida</taxon>
        <taxon>Tylenchina</taxon>
        <taxon>Panagrolaimomorpha</taxon>
        <taxon>Strongyloidoidea</taxon>
        <taxon>Strongyloididae</taxon>
        <taxon>Parastrongyloides</taxon>
    </lineage>
</organism>
<feature type="compositionally biased region" description="Low complexity" evidence="1">
    <location>
        <begin position="251"/>
        <end position="266"/>
    </location>
</feature>
<evidence type="ECO:0000313" key="2">
    <source>
        <dbReference type="Proteomes" id="UP000038045"/>
    </source>
</evidence>
<name>A0A0N5A084_PARTI</name>
<feature type="region of interest" description="Disordered" evidence="1">
    <location>
        <begin position="18"/>
        <end position="39"/>
    </location>
</feature>
<evidence type="ECO:0000313" key="3">
    <source>
        <dbReference type="WBParaSite" id="PTRK_0001474600.1"/>
    </source>
</evidence>
<sequence length="794" mass="82776">MRNFFRIRFTWLSMVRSRRPSGCRGSSRNRGAGPGPEAAGTRIVVGRVHQVVAALHETGALGQGLKQQELGDGQLHRLAVPEAVVAGWIERQLAALQGARLGLAVGRAVGRGRRFFALDAGPAQHRLHPLDQQALAERLVHVVVGAEVEAEDLVDLLVLGGQDDHRQVRGAAQPAQHFHAVHAGHLDVEDGQVRGIVLQGRQSRGAVEIGLHLVAVAFEGEADRRDDVLVVVDQSSGRRRSARPGAGAGGADSVRASGLPSRPSPGAGAGVGSGRQPGGGGAHGRPARSGRRPGAGRAPQPSGPADRGAGAASGRAAGGGRVSPAGRLAGAHGAARTDEPAPPAARRRGRRDRDPARPGDGADGHGGASADAGRGADRLHRAVERAGRGRFPVLARRPARRPGPLEVVAAQPASDVCDLADEEQAGDRLSLHRLLIEGGGVDPAQRHLGGAIALGSDRLDCPGVDPLGQGAQFLVADLGQLARQVFARTQGLGQTARHDVADGCVDRLLAVFALGGQNFGRCVAVGGQIDGDRLALAPVGADLQDRRPRQAAMGEQQALAEDGLPGRAARTRLLGRLVADHGVHRHARQRLELVQQPRLERQWNQGGPGVGDAQAEAARDLIAPAGGPHLGNGLAAARHDQRRRRHARPVVQIDLKPFARALDRFYADVQRQADARRLHLVRQHADDQLGAVVAEQLAQGFLMPGDAMTIDHLDEVVLGEAPQGRQGEARILAQEVGAARPQIGEVAAPAARDADLLAGRAGVVDHAHAAAALARLDGAHHAGRAGADDQDVDV</sequence>
<feature type="region of interest" description="Disordered" evidence="1">
    <location>
        <begin position="235"/>
        <end position="376"/>
    </location>
</feature>
<feature type="compositionally biased region" description="Low complexity" evidence="1">
    <location>
        <begin position="322"/>
        <end position="334"/>
    </location>
</feature>
<reference evidence="3" key="1">
    <citation type="submission" date="2017-02" db="UniProtKB">
        <authorList>
            <consortium name="WormBaseParasite"/>
        </authorList>
    </citation>
    <scope>IDENTIFICATION</scope>
</reference>
<feature type="compositionally biased region" description="Basic and acidic residues" evidence="1">
    <location>
        <begin position="351"/>
        <end position="363"/>
    </location>
</feature>
<proteinExistence type="predicted"/>
<feature type="compositionally biased region" description="Low complexity" evidence="1">
    <location>
        <begin position="295"/>
        <end position="315"/>
    </location>
</feature>
<dbReference type="AlphaFoldDB" id="A0A0N5A084"/>
<feature type="compositionally biased region" description="Gly residues" evidence="1">
    <location>
        <begin position="267"/>
        <end position="283"/>
    </location>
</feature>
<feature type="compositionally biased region" description="Low complexity" evidence="1">
    <location>
        <begin position="22"/>
        <end position="31"/>
    </location>
</feature>
<accession>A0A0N5A084</accession>
<keyword evidence="2" id="KW-1185">Reference proteome</keyword>
<evidence type="ECO:0000256" key="1">
    <source>
        <dbReference type="SAM" id="MobiDB-lite"/>
    </source>
</evidence>
<dbReference type="WBParaSite" id="PTRK_0001474600.1">
    <property type="protein sequence ID" value="PTRK_0001474600.1"/>
    <property type="gene ID" value="PTRK_0001474600"/>
</dbReference>